<proteinExistence type="predicted"/>
<reference evidence="3" key="1">
    <citation type="journal article" date="2019" name="Int. J. Syst. Evol. Microbiol.">
        <title>The Global Catalogue of Microorganisms (GCM) 10K type strain sequencing project: providing services to taxonomists for standard genome sequencing and annotation.</title>
        <authorList>
            <consortium name="The Broad Institute Genomics Platform"/>
            <consortium name="The Broad Institute Genome Sequencing Center for Infectious Disease"/>
            <person name="Wu L."/>
            <person name="Ma J."/>
        </authorList>
    </citation>
    <scope>NUCLEOTIDE SEQUENCE [LARGE SCALE GENOMIC DNA]</scope>
    <source>
        <strain evidence="3">CGMCC 1.15772</strain>
    </source>
</reference>
<name>A0ABW1YAL9_9DEIO</name>
<evidence type="ECO:0000313" key="3">
    <source>
        <dbReference type="Proteomes" id="UP001596297"/>
    </source>
</evidence>
<gene>
    <name evidence="2" type="ORF">ACFP81_03905</name>
</gene>
<comment type="caution">
    <text evidence="2">The sequence shown here is derived from an EMBL/GenBank/DDBJ whole genome shotgun (WGS) entry which is preliminary data.</text>
</comment>
<dbReference type="Proteomes" id="UP001596297">
    <property type="component" value="Unassembled WGS sequence"/>
</dbReference>
<dbReference type="SUPFAM" id="SSF116726">
    <property type="entry name" value="TrkA C-terminal domain-like"/>
    <property type="match status" value="1"/>
</dbReference>
<dbReference type="Gene3D" id="3.30.70.1450">
    <property type="entry name" value="Regulator of K+ conductance, C-terminal domain"/>
    <property type="match status" value="1"/>
</dbReference>
<dbReference type="RefSeq" id="WP_380082258.1">
    <property type="nucleotide sequence ID" value="NZ_JBHSWD010000001.1"/>
</dbReference>
<dbReference type="Pfam" id="PF02080">
    <property type="entry name" value="TrkA_C"/>
    <property type="match status" value="1"/>
</dbReference>
<accession>A0ABW1YAL9</accession>
<keyword evidence="3" id="KW-1185">Reference proteome</keyword>
<dbReference type="InterPro" id="IPR006037">
    <property type="entry name" value="RCK_C"/>
</dbReference>
<protein>
    <submittedName>
        <fullName evidence="2">TrkA C-terminal domain-containing protein</fullName>
    </submittedName>
</protein>
<organism evidence="2 3">
    <name type="scientific">Deinococcus lacus</name>
    <dbReference type="NCBI Taxonomy" id="392561"/>
    <lineage>
        <taxon>Bacteria</taxon>
        <taxon>Thermotogati</taxon>
        <taxon>Deinococcota</taxon>
        <taxon>Deinococci</taxon>
        <taxon>Deinococcales</taxon>
        <taxon>Deinococcaceae</taxon>
        <taxon>Deinococcus</taxon>
    </lineage>
</organism>
<evidence type="ECO:0000259" key="1">
    <source>
        <dbReference type="PROSITE" id="PS51202"/>
    </source>
</evidence>
<sequence length="47" mass="5388">MVGVMRDGQIRLPRPGLRLTRDDELMLLARPDAYRALEALLSLPELR</sequence>
<dbReference type="PROSITE" id="PS51202">
    <property type="entry name" value="RCK_C"/>
    <property type="match status" value="1"/>
</dbReference>
<dbReference type="EMBL" id="JBHSWD010000001">
    <property type="protein sequence ID" value="MFC6591253.1"/>
    <property type="molecule type" value="Genomic_DNA"/>
</dbReference>
<evidence type="ECO:0000313" key="2">
    <source>
        <dbReference type="EMBL" id="MFC6591253.1"/>
    </source>
</evidence>
<dbReference type="InterPro" id="IPR036721">
    <property type="entry name" value="RCK_C_sf"/>
</dbReference>
<feature type="domain" description="RCK C-terminal" evidence="1">
    <location>
        <begin position="1"/>
        <end position="43"/>
    </location>
</feature>